<evidence type="ECO:0000256" key="6">
    <source>
        <dbReference type="ARBA" id="ARBA00022833"/>
    </source>
</evidence>
<dbReference type="InterPro" id="IPR001841">
    <property type="entry name" value="Znf_RING"/>
</dbReference>
<evidence type="ECO:0000256" key="4">
    <source>
        <dbReference type="ARBA" id="ARBA00022723"/>
    </source>
</evidence>
<evidence type="ECO:0000313" key="11">
    <source>
        <dbReference type="Proteomes" id="UP000001460"/>
    </source>
</evidence>
<dbReference type="InterPro" id="IPR017907">
    <property type="entry name" value="Znf_RING_CS"/>
</dbReference>
<keyword evidence="5 7" id="KW-0863">Zinc-finger</keyword>
<evidence type="ECO:0000256" key="2">
    <source>
        <dbReference type="ARBA" id="ARBA00012251"/>
    </source>
</evidence>
<evidence type="ECO:0000256" key="1">
    <source>
        <dbReference type="ARBA" id="ARBA00001798"/>
    </source>
</evidence>
<dbReference type="GO" id="GO:0008270">
    <property type="term" value="F:zinc ion binding"/>
    <property type="evidence" value="ECO:0007669"/>
    <property type="project" value="UniProtKB-KW"/>
</dbReference>
<dbReference type="AlphaFoldDB" id="B6AFD9"/>
<dbReference type="InterPro" id="IPR013087">
    <property type="entry name" value="Znf_C2H2_type"/>
</dbReference>
<keyword evidence="11" id="KW-1185">Reference proteome</keyword>
<keyword evidence="4" id="KW-0479">Metal-binding</keyword>
<dbReference type="Gene3D" id="2.30.30.380">
    <property type="entry name" value="Zn-finger domain of Sec23/24"/>
    <property type="match status" value="1"/>
</dbReference>
<evidence type="ECO:0000259" key="8">
    <source>
        <dbReference type="PROSITE" id="PS50089"/>
    </source>
</evidence>
<dbReference type="InterPro" id="IPR044288">
    <property type="entry name" value="ZNF598/HEL2"/>
</dbReference>
<dbReference type="PANTHER" id="PTHR22938">
    <property type="entry name" value="ZINC FINGER PROTEIN 598"/>
    <property type="match status" value="1"/>
</dbReference>
<dbReference type="GO" id="GO:0016567">
    <property type="term" value="P:protein ubiquitination"/>
    <property type="evidence" value="ECO:0007669"/>
    <property type="project" value="TreeGrafter"/>
</dbReference>
<dbReference type="SUPFAM" id="SSF90209">
    <property type="entry name" value="Ran binding protein zinc finger-like"/>
    <property type="match status" value="1"/>
</dbReference>
<dbReference type="RefSeq" id="XP_002141279.1">
    <property type="nucleotide sequence ID" value="XM_002141243.1"/>
</dbReference>
<dbReference type="PANTHER" id="PTHR22938:SF0">
    <property type="entry name" value="E3 UBIQUITIN-PROTEIN LIGASE ZNF598"/>
    <property type="match status" value="1"/>
</dbReference>
<gene>
    <name evidence="10" type="ORF">CMU_033150</name>
</gene>
<dbReference type="SMART" id="SM00547">
    <property type="entry name" value="ZnF_RBZ"/>
    <property type="match status" value="1"/>
</dbReference>
<dbReference type="GO" id="GO:0061630">
    <property type="term" value="F:ubiquitin protein ligase activity"/>
    <property type="evidence" value="ECO:0007669"/>
    <property type="project" value="UniProtKB-EC"/>
</dbReference>
<dbReference type="SUPFAM" id="SSF57850">
    <property type="entry name" value="RING/U-box"/>
    <property type="match status" value="1"/>
</dbReference>
<organism evidence="10 11">
    <name type="scientific">Cryptosporidium muris (strain RN66)</name>
    <dbReference type="NCBI Taxonomy" id="441375"/>
    <lineage>
        <taxon>Eukaryota</taxon>
        <taxon>Sar</taxon>
        <taxon>Alveolata</taxon>
        <taxon>Apicomplexa</taxon>
        <taxon>Conoidasida</taxon>
        <taxon>Coccidia</taxon>
        <taxon>Eucoccidiorida</taxon>
        <taxon>Eimeriorina</taxon>
        <taxon>Cryptosporidiidae</taxon>
        <taxon>Cryptosporidium</taxon>
    </lineage>
</organism>
<dbReference type="EMBL" id="DS989731">
    <property type="protein sequence ID" value="EEA06930.1"/>
    <property type="molecule type" value="Genomic_DNA"/>
</dbReference>
<feature type="domain" description="RanBP2-type" evidence="9">
    <location>
        <begin position="975"/>
        <end position="1004"/>
    </location>
</feature>
<feature type="domain" description="RING-type" evidence="8">
    <location>
        <begin position="57"/>
        <end position="100"/>
    </location>
</feature>
<dbReference type="SMART" id="SM00184">
    <property type="entry name" value="RING"/>
    <property type="match status" value="1"/>
</dbReference>
<dbReference type="EC" id="2.3.2.31" evidence="2"/>
<dbReference type="STRING" id="441375.B6AFD9"/>
<dbReference type="GO" id="GO:0072344">
    <property type="term" value="P:rescue of stalled ribosome"/>
    <property type="evidence" value="ECO:0007669"/>
    <property type="project" value="InterPro"/>
</dbReference>
<dbReference type="SMART" id="SM00355">
    <property type="entry name" value="ZnF_C2H2"/>
    <property type="match status" value="3"/>
</dbReference>
<name>B6AFD9_CRYMR</name>
<dbReference type="PROSITE" id="PS50199">
    <property type="entry name" value="ZF_RANBP2_2"/>
    <property type="match status" value="1"/>
</dbReference>
<protein>
    <recommendedName>
        <fullName evidence="3">RanBP-type and C3HC4-type zinc finger-containing protein 1</fullName>
        <ecNumber evidence="2">2.3.2.31</ecNumber>
    </recommendedName>
</protein>
<dbReference type="eggNOG" id="KOG2231">
    <property type="taxonomic scope" value="Eukaryota"/>
</dbReference>
<evidence type="ECO:0000313" key="10">
    <source>
        <dbReference type="EMBL" id="EEA06930.1"/>
    </source>
</evidence>
<evidence type="ECO:0000256" key="5">
    <source>
        <dbReference type="ARBA" id="ARBA00022771"/>
    </source>
</evidence>
<reference evidence="10" key="1">
    <citation type="submission" date="2008-06" db="EMBL/GenBank/DDBJ databases">
        <authorList>
            <person name="Lorenzi H."/>
            <person name="Inman J."/>
            <person name="Miller J."/>
            <person name="Schobel S."/>
            <person name="Amedeo P."/>
            <person name="Caler E.V."/>
            <person name="da Silva J."/>
        </authorList>
    </citation>
    <scope>NUCLEOTIDE SEQUENCE [LARGE SCALE GENOMIC DNA]</scope>
    <source>
        <strain evidence="10">RN66</strain>
    </source>
</reference>
<dbReference type="InterPro" id="IPR036443">
    <property type="entry name" value="Znf_RanBP2_sf"/>
</dbReference>
<dbReference type="PROSITE" id="PS50089">
    <property type="entry name" value="ZF_RING_2"/>
    <property type="match status" value="1"/>
</dbReference>
<evidence type="ECO:0000256" key="7">
    <source>
        <dbReference type="PROSITE-ProRule" id="PRU00322"/>
    </source>
</evidence>
<dbReference type="InterPro" id="IPR001876">
    <property type="entry name" value="Znf_RanBP2"/>
</dbReference>
<dbReference type="GeneID" id="6996603"/>
<dbReference type="OrthoDB" id="3838338at2759"/>
<comment type="catalytic activity">
    <reaction evidence="1">
        <text>[E2 ubiquitin-conjugating enzyme]-S-ubiquitinyl-L-cysteine + [acceptor protein]-L-lysine = [E2 ubiquitin-conjugating enzyme]-L-cysteine + [acceptor protein]-N(6)-ubiquitinyl-L-lysine.</text>
        <dbReference type="EC" id="2.3.2.31"/>
    </reaction>
</comment>
<dbReference type="InterPro" id="IPR013083">
    <property type="entry name" value="Znf_RING/FYVE/PHD"/>
</dbReference>
<dbReference type="Proteomes" id="UP000001460">
    <property type="component" value="Unassembled WGS sequence"/>
</dbReference>
<dbReference type="PROSITE" id="PS00518">
    <property type="entry name" value="ZF_RING_1"/>
    <property type="match status" value="1"/>
</dbReference>
<keyword evidence="6" id="KW-0862">Zinc</keyword>
<dbReference type="OMA" id="WTIERIM"/>
<dbReference type="PROSITE" id="PS01358">
    <property type="entry name" value="ZF_RANBP2_1"/>
    <property type="match status" value="1"/>
</dbReference>
<dbReference type="VEuPathDB" id="CryptoDB:CMU_033150"/>
<sequence length="1004" mass="117979">MKINDKQGYNIKIFARDIRQWVYNIVTKYRTDGIFIKINFMENLNISSNNIQLNKYCGICMDRLDFFGIDYSLKCLHVLCWCCILRLRYLLNLKECPFCKHSVNKILLTSNIQYLRYIVNNSLDFGEKNEFYPKFVLSINDKLLKKLSEDEVDSILFNEKIGIYFESFVSRWTIERIMEVRCWIPKCRPKYLPLNKNKLINDLKFLLESSDNFKTIKELGDHIFRYHNLKCCFVCIEKRHTMLLPEHMLYEINDINRHMKKGEPWLQPPIFPHILCPVCRIWCLDKDDFTDHVKNEHFSCNICEQRIMSNSKDLNEDNNDYIFSKKRIKYVYSDYNSLQNHWRDEHYPCDNEDCMFIVFENESELIDHKATCHSRNRWNNIQIPILINYTDRSEIQYRNNNNNNIPLMNFSDIETPALCLSDELCNEIIKKLRNDQSFLWRNILLHDLTRCIKIITEELEITLGLKEKCNDFSFWSLEMINNLFISNDIIINGIKKIGILYKDNKISPISFLLEVIFLIWGNLNITLPKRSLQDLKKQFGNIATAPNTIRIFFSSIPDPINILGIDRINYTKVSYQQMENILVKEINWSLLYSDINTMILISLILGLSDIEQRSKLINGIRIFKDAIKNQSIIIIPSKNPRFSLSITEELKPYIFKKDEELVLNNKIVKEMKYICLEKFIQPNQMLLTSGTSFLVAISSFFEIIWPKVQMIEEIFNYLLNNEDKEKLDRQFLILCSSQTINELNTLALLYQHTISITSSATVAEKILGLRAPYYRLAASSSDERNNNMKSDSLSLRQWWNLCVKTFNKVNITDIEVIMIYCQCCLEILNNCIKDNHSKDNISNVKNYNSVIKVDHNEGPKTVIASSEIIYTPLKSNSIKFSQFNKGKNTWFSKNTSSYFNQNLNLSKTSTSTNTTSTQILSNSSSYASKVKVNIDRTLEGFSEEKNFELEQCNNELFNKEKKFPVLLSNNKKNSKSKLLSWKCSLCTYENLPSRNRCLMCNTKK</sequence>
<dbReference type="GO" id="GO:0043022">
    <property type="term" value="F:ribosome binding"/>
    <property type="evidence" value="ECO:0007669"/>
    <property type="project" value="TreeGrafter"/>
</dbReference>
<proteinExistence type="predicted"/>
<evidence type="ECO:0000259" key="9">
    <source>
        <dbReference type="PROSITE" id="PS50199"/>
    </source>
</evidence>
<dbReference type="Gene3D" id="3.30.40.10">
    <property type="entry name" value="Zinc/RING finger domain, C3HC4 (zinc finger)"/>
    <property type="match status" value="1"/>
</dbReference>
<evidence type="ECO:0000256" key="3">
    <source>
        <dbReference type="ARBA" id="ARBA00017887"/>
    </source>
</evidence>
<accession>B6AFD9</accession>